<dbReference type="EMBL" id="SLXU01000001">
    <property type="protein sequence ID" value="TCP62885.1"/>
    <property type="molecule type" value="Genomic_DNA"/>
</dbReference>
<dbReference type="RefSeq" id="WP_132949851.1">
    <property type="nucleotide sequence ID" value="NZ_SLXU01000001.1"/>
</dbReference>
<feature type="transmembrane region" description="Helical" evidence="1">
    <location>
        <begin position="288"/>
        <end position="310"/>
    </location>
</feature>
<dbReference type="Pfam" id="PF05661">
    <property type="entry name" value="DUF808"/>
    <property type="match status" value="1"/>
</dbReference>
<protein>
    <recommendedName>
        <fullName evidence="4">Inner membrane protein YedI</fullName>
    </recommendedName>
</protein>
<feature type="transmembrane region" description="Helical" evidence="1">
    <location>
        <begin position="155"/>
        <end position="173"/>
    </location>
</feature>
<feature type="transmembrane region" description="Helical" evidence="1">
    <location>
        <begin position="224"/>
        <end position="247"/>
    </location>
</feature>
<dbReference type="PANTHER" id="PTHR30503:SF3">
    <property type="entry name" value="INNER MEMBRANE PROTEIN YEDI"/>
    <property type="match status" value="1"/>
</dbReference>
<evidence type="ECO:0008006" key="4">
    <source>
        <dbReference type="Google" id="ProtNLM"/>
    </source>
</evidence>
<keyword evidence="1" id="KW-0472">Membrane</keyword>
<gene>
    <name evidence="2" type="ORF">EV663_101145</name>
</gene>
<reference evidence="2 3" key="1">
    <citation type="submission" date="2019-03" db="EMBL/GenBank/DDBJ databases">
        <title>Genomic Encyclopedia of Type Strains, Phase IV (KMG-IV): sequencing the most valuable type-strain genomes for metagenomic binning, comparative biology and taxonomic classification.</title>
        <authorList>
            <person name="Goeker M."/>
        </authorList>
    </citation>
    <scope>NUCLEOTIDE SEQUENCE [LARGE SCALE GENOMIC DNA]</scope>
    <source>
        <strain evidence="2 3">DSM 24766</strain>
    </source>
</reference>
<name>A0A4R2RUR9_9RHOB</name>
<dbReference type="InterPro" id="IPR008526">
    <property type="entry name" value="YedI"/>
</dbReference>
<dbReference type="Proteomes" id="UP000295050">
    <property type="component" value="Unassembled WGS sequence"/>
</dbReference>
<dbReference type="PANTHER" id="PTHR30503">
    <property type="entry name" value="INNER MEMBRANE PROTEIN YEDI"/>
    <property type="match status" value="1"/>
</dbReference>
<comment type="caution">
    <text evidence="2">The sequence shown here is derived from an EMBL/GenBank/DDBJ whole genome shotgun (WGS) entry which is preliminary data.</text>
</comment>
<organism evidence="2 3">
    <name type="scientific">Rhodovulum bhavnagarense</name>
    <dbReference type="NCBI Taxonomy" id="992286"/>
    <lineage>
        <taxon>Bacteria</taxon>
        <taxon>Pseudomonadati</taxon>
        <taxon>Pseudomonadota</taxon>
        <taxon>Alphaproteobacteria</taxon>
        <taxon>Rhodobacterales</taxon>
        <taxon>Paracoccaceae</taxon>
        <taxon>Rhodovulum</taxon>
    </lineage>
</organism>
<dbReference type="OrthoDB" id="9814178at2"/>
<evidence type="ECO:0000256" key="1">
    <source>
        <dbReference type="SAM" id="Phobius"/>
    </source>
</evidence>
<proteinExistence type="predicted"/>
<keyword evidence="1" id="KW-1133">Transmembrane helix</keyword>
<dbReference type="GO" id="GO:0005886">
    <property type="term" value="C:plasma membrane"/>
    <property type="evidence" value="ECO:0007669"/>
    <property type="project" value="TreeGrafter"/>
</dbReference>
<keyword evidence="3" id="KW-1185">Reference proteome</keyword>
<dbReference type="AlphaFoldDB" id="A0A4R2RUR9"/>
<evidence type="ECO:0000313" key="3">
    <source>
        <dbReference type="Proteomes" id="UP000295050"/>
    </source>
</evidence>
<feature type="transmembrane region" description="Helical" evidence="1">
    <location>
        <begin position="179"/>
        <end position="203"/>
    </location>
</feature>
<feature type="transmembrane region" description="Helical" evidence="1">
    <location>
        <begin position="84"/>
        <end position="107"/>
    </location>
</feature>
<dbReference type="PIRSF" id="PIRSF016660">
    <property type="entry name" value="YedI"/>
    <property type="match status" value="1"/>
</dbReference>
<sequence>MSSGLLALLDDVTLIAKAAAASLDDAAAHAYKAGTKSAGVVIDDTAVTPSYVTGLAARRELPIVLRIARGSLINKLVLLMPGALALSFFAPWAVQPILLLGGLFLAFEGAEKVHHWLAPTHRHKTDTDLSAAPQTPAELAQFEERKVRSAIKTDLILSAEIMAITLAALPADIPLVNKALSLALVGLFLTFLVYGAVALIVKADDAGVALARSGSRIVAAAGRALVRVMPSVLNLLSTVGTLAMLWVGGGIVLHSLEVFGLAAPAHLLHEFAVGAGHVFPPIGGAVEWGLTALGSGIFGLALGAALVPVVDKTIMPLVGLIRRN</sequence>
<evidence type="ECO:0000313" key="2">
    <source>
        <dbReference type="EMBL" id="TCP62885.1"/>
    </source>
</evidence>
<accession>A0A4R2RUR9</accession>
<keyword evidence="1" id="KW-0812">Transmembrane</keyword>